<dbReference type="RefSeq" id="XP_009020759.1">
    <property type="nucleotide sequence ID" value="XM_009022511.1"/>
</dbReference>
<dbReference type="KEGG" id="hro:HELRODRAFT_175074"/>
<dbReference type="InParanoid" id="T1F8T6"/>
<dbReference type="EMBL" id="AMQM01005138">
    <property type="status" value="NOT_ANNOTATED_CDS"/>
    <property type="molecule type" value="Genomic_DNA"/>
</dbReference>
<proteinExistence type="predicted"/>
<dbReference type="EnsemblMetazoa" id="HelroT175074">
    <property type="protein sequence ID" value="HelroP175074"/>
    <property type="gene ID" value="HelroG175074"/>
</dbReference>
<dbReference type="Proteomes" id="UP000015101">
    <property type="component" value="Unassembled WGS sequence"/>
</dbReference>
<reference evidence="1 3" key="2">
    <citation type="journal article" date="2013" name="Nature">
        <title>Insights into bilaterian evolution from three spiralian genomes.</title>
        <authorList>
            <person name="Simakov O."/>
            <person name="Marletaz F."/>
            <person name="Cho S.J."/>
            <person name="Edsinger-Gonzales E."/>
            <person name="Havlak P."/>
            <person name="Hellsten U."/>
            <person name="Kuo D.H."/>
            <person name="Larsson T."/>
            <person name="Lv J."/>
            <person name="Arendt D."/>
            <person name="Savage R."/>
            <person name="Osoegawa K."/>
            <person name="de Jong P."/>
            <person name="Grimwood J."/>
            <person name="Chapman J.A."/>
            <person name="Shapiro H."/>
            <person name="Aerts A."/>
            <person name="Otillar R.P."/>
            <person name="Terry A.Y."/>
            <person name="Boore J.L."/>
            <person name="Grigoriev I.V."/>
            <person name="Lindberg D.R."/>
            <person name="Seaver E.C."/>
            <person name="Weisblat D.A."/>
            <person name="Putnam N.H."/>
            <person name="Rokhsar D.S."/>
        </authorList>
    </citation>
    <scope>NUCLEOTIDE SEQUENCE</scope>
</reference>
<reference evidence="2" key="3">
    <citation type="submission" date="2015-06" db="UniProtKB">
        <authorList>
            <consortium name="EnsemblMetazoa"/>
        </authorList>
    </citation>
    <scope>IDENTIFICATION</scope>
</reference>
<evidence type="ECO:0000313" key="1">
    <source>
        <dbReference type="EMBL" id="ESO01047.1"/>
    </source>
</evidence>
<dbReference type="AlphaFoldDB" id="T1F8T6"/>
<dbReference type="EMBL" id="KB096830">
    <property type="protein sequence ID" value="ESO01047.1"/>
    <property type="molecule type" value="Genomic_DNA"/>
</dbReference>
<dbReference type="HOGENOM" id="CLU_1143627_0_0_1"/>
<organism evidence="2 3">
    <name type="scientific">Helobdella robusta</name>
    <name type="common">Californian leech</name>
    <dbReference type="NCBI Taxonomy" id="6412"/>
    <lineage>
        <taxon>Eukaryota</taxon>
        <taxon>Metazoa</taxon>
        <taxon>Spiralia</taxon>
        <taxon>Lophotrochozoa</taxon>
        <taxon>Annelida</taxon>
        <taxon>Clitellata</taxon>
        <taxon>Hirudinea</taxon>
        <taxon>Rhynchobdellida</taxon>
        <taxon>Glossiphoniidae</taxon>
        <taxon>Helobdella</taxon>
    </lineage>
</organism>
<protein>
    <submittedName>
        <fullName evidence="1 2">Uncharacterized protein</fullName>
    </submittedName>
</protein>
<dbReference type="GeneID" id="20205235"/>
<sequence length="243" mass="27785">MDHSYSTERERLQKVDHAYFSIGKKTPKVVLRKAQSNKEQRDGERQLVDKDHSYHRINPVSAFHYNNNKPSSLLTADKNKKSHFTHHHKPVTIGRRPKQNISCKKMLAITGQRSRHTTKETKQLLKHKSLNLQLKAPNVKLVAHVFADEAHGTDSFSDHSYFNYRDSFSLLIDVEPDNYTTANKPYASNNLISVINSCELNDELLEKSNDISQLKMSCSLDHAYFSGNSQLFQVSLSANQCNS</sequence>
<name>T1F8T6_HELRO</name>
<keyword evidence="3" id="KW-1185">Reference proteome</keyword>
<dbReference type="CTD" id="20205235"/>
<evidence type="ECO:0000313" key="2">
    <source>
        <dbReference type="EnsemblMetazoa" id="HelroP175074"/>
    </source>
</evidence>
<evidence type="ECO:0000313" key="3">
    <source>
        <dbReference type="Proteomes" id="UP000015101"/>
    </source>
</evidence>
<gene>
    <name evidence="2" type="primary">20205235</name>
    <name evidence="1" type="ORF">HELRODRAFT_175074</name>
</gene>
<accession>T1F8T6</accession>
<reference evidence="3" key="1">
    <citation type="submission" date="2012-12" db="EMBL/GenBank/DDBJ databases">
        <authorList>
            <person name="Hellsten U."/>
            <person name="Grimwood J."/>
            <person name="Chapman J.A."/>
            <person name="Shapiro H."/>
            <person name="Aerts A."/>
            <person name="Otillar R.P."/>
            <person name="Terry A.Y."/>
            <person name="Boore J.L."/>
            <person name="Simakov O."/>
            <person name="Marletaz F."/>
            <person name="Cho S.-J."/>
            <person name="Edsinger-Gonzales E."/>
            <person name="Havlak P."/>
            <person name="Kuo D.-H."/>
            <person name="Larsson T."/>
            <person name="Lv J."/>
            <person name="Arendt D."/>
            <person name="Savage R."/>
            <person name="Osoegawa K."/>
            <person name="de Jong P."/>
            <person name="Lindberg D.R."/>
            <person name="Seaver E.C."/>
            <person name="Weisblat D.A."/>
            <person name="Putnam N.H."/>
            <person name="Grigoriev I.V."/>
            <person name="Rokhsar D.S."/>
        </authorList>
    </citation>
    <scope>NUCLEOTIDE SEQUENCE</scope>
</reference>